<dbReference type="Pfam" id="PF09339">
    <property type="entry name" value="HTH_IclR"/>
    <property type="match status" value="1"/>
</dbReference>
<dbReference type="Gene3D" id="1.10.10.10">
    <property type="entry name" value="Winged helix-like DNA-binding domain superfamily/Winged helix DNA-binding domain"/>
    <property type="match status" value="1"/>
</dbReference>
<dbReference type="PROSITE" id="PS51077">
    <property type="entry name" value="HTH_ICLR"/>
    <property type="match status" value="1"/>
</dbReference>
<dbReference type="InterPro" id="IPR029016">
    <property type="entry name" value="GAF-like_dom_sf"/>
</dbReference>
<accession>A0A7C4EWN4</accession>
<proteinExistence type="predicted"/>
<dbReference type="SMART" id="SM00346">
    <property type="entry name" value="HTH_ICLR"/>
    <property type="match status" value="1"/>
</dbReference>
<dbReference type="AlphaFoldDB" id="A0A7C4EWN4"/>
<reference evidence="7" key="1">
    <citation type="journal article" date="2020" name="mSystems">
        <title>Genome- and Community-Level Interaction Insights into Carbon Utilization and Element Cycling Functions of Hydrothermarchaeota in Hydrothermal Sediment.</title>
        <authorList>
            <person name="Zhou Z."/>
            <person name="Liu Y."/>
            <person name="Xu W."/>
            <person name="Pan J."/>
            <person name="Luo Z.H."/>
            <person name="Li M."/>
        </authorList>
    </citation>
    <scope>NUCLEOTIDE SEQUENCE [LARGE SCALE GENOMIC DNA]</scope>
    <source>
        <strain evidence="7">SpSt-769</strain>
    </source>
</reference>
<protein>
    <submittedName>
        <fullName evidence="7">IclR family transcriptional regulator</fullName>
    </submittedName>
</protein>
<evidence type="ECO:0000313" key="7">
    <source>
        <dbReference type="EMBL" id="HGH60637.1"/>
    </source>
</evidence>
<keyword evidence="3" id="KW-0804">Transcription</keyword>
<dbReference type="Pfam" id="PF01614">
    <property type="entry name" value="IclR_C"/>
    <property type="match status" value="1"/>
</dbReference>
<evidence type="ECO:0000256" key="3">
    <source>
        <dbReference type="ARBA" id="ARBA00023163"/>
    </source>
</evidence>
<feature type="domain" description="HTH iclR-type" evidence="5">
    <location>
        <begin position="13"/>
        <end position="75"/>
    </location>
</feature>
<organism evidence="7">
    <name type="scientific">Desulfomonile tiedjei</name>
    <dbReference type="NCBI Taxonomy" id="2358"/>
    <lineage>
        <taxon>Bacteria</taxon>
        <taxon>Pseudomonadati</taxon>
        <taxon>Thermodesulfobacteriota</taxon>
        <taxon>Desulfomonilia</taxon>
        <taxon>Desulfomonilales</taxon>
        <taxon>Desulfomonilaceae</taxon>
        <taxon>Desulfomonile</taxon>
    </lineage>
</organism>
<dbReference type="InterPro" id="IPR050707">
    <property type="entry name" value="HTH_MetabolicPath_Reg"/>
</dbReference>
<dbReference type="SUPFAM" id="SSF55781">
    <property type="entry name" value="GAF domain-like"/>
    <property type="match status" value="1"/>
</dbReference>
<dbReference type="EMBL" id="DTGT01000155">
    <property type="protein sequence ID" value="HGH60637.1"/>
    <property type="molecule type" value="Genomic_DNA"/>
</dbReference>
<evidence type="ECO:0000256" key="4">
    <source>
        <dbReference type="SAM" id="MobiDB-lite"/>
    </source>
</evidence>
<name>A0A7C4EWN4_9BACT</name>
<dbReference type="SUPFAM" id="SSF46785">
    <property type="entry name" value="Winged helix' DNA-binding domain"/>
    <property type="match status" value="1"/>
</dbReference>
<dbReference type="GO" id="GO:0003677">
    <property type="term" value="F:DNA binding"/>
    <property type="evidence" value="ECO:0007669"/>
    <property type="project" value="UniProtKB-KW"/>
</dbReference>
<dbReference type="Gene3D" id="3.30.450.40">
    <property type="match status" value="1"/>
</dbReference>
<dbReference type="InterPro" id="IPR036390">
    <property type="entry name" value="WH_DNA-bd_sf"/>
</dbReference>
<dbReference type="InterPro" id="IPR036388">
    <property type="entry name" value="WH-like_DNA-bd_sf"/>
</dbReference>
<keyword evidence="2" id="KW-0238">DNA-binding</keyword>
<dbReference type="InterPro" id="IPR005471">
    <property type="entry name" value="Tscrpt_reg_IclR_N"/>
</dbReference>
<dbReference type="PANTHER" id="PTHR30136">
    <property type="entry name" value="HELIX-TURN-HELIX TRANSCRIPTIONAL REGULATOR, ICLR FAMILY"/>
    <property type="match status" value="1"/>
</dbReference>
<dbReference type="GO" id="GO:0003700">
    <property type="term" value="F:DNA-binding transcription factor activity"/>
    <property type="evidence" value="ECO:0007669"/>
    <property type="project" value="TreeGrafter"/>
</dbReference>
<comment type="caution">
    <text evidence="7">The sequence shown here is derived from an EMBL/GenBank/DDBJ whole genome shotgun (WGS) entry which is preliminary data.</text>
</comment>
<evidence type="ECO:0000256" key="1">
    <source>
        <dbReference type="ARBA" id="ARBA00023015"/>
    </source>
</evidence>
<evidence type="ECO:0000259" key="5">
    <source>
        <dbReference type="PROSITE" id="PS51077"/>
    </source>
</evidence>
<feature type="region of interest" description="Disordered" evidence="4">
    <location>
        <begin position="259"/>
        <end position="278"/>
    </location>
</feature>
<evidence type="ECO:0000259" key="6">
    <source>
        <dbReference type="PROSITE" id="PS51078"/>
    </source>
</evidence>
<gene>
    <name evidence="7" type="ORF">ENV54_04985</name>
</gene>
<evidence type="ECO:0000256" key="2">
    <source>
        <dbReference type="ARBA" id="ARBA00023125"/>
    </source>
</evidence>
<dbReference type="InterPro" id="IPR014757">
    <property type="entry name" value="Tscrpt_reg_IclR_C"/>
</dbReference>
<dbReference type="PROSITE" id="PS51078">
    <property type="entry name" value="ICLR_ED"/>
    <property type="match status" value="1"/>
</dbReference>
<sequence length="278" mass="30655">MDSYMKPTTKKTVPALERGIDVVELLASSDRPLSFSEILARLRIPRASLVRILDTLLYRGLIDKMEANGHYRVGIKLLYIGHRLKDKISLRSVAWSLMQRLSEQTGETVELAVLDNGQLLLIEQIEGSGEVRISSRIGGAYPYLHAVSVGKLYLAHMDPAKRKRVLDQIGLPAATPWTITDREVLERELGEILARGYATEDQELRTGVRRVAAAVYDHSGHVAGGLSVAAPVFRLAATDFDKYGQMVKSVAAEISRGIGGRAPEMNAPNDPPQSRMNE</sequence>
<keyword evidence="1" id="KW-0805">Transcription regulation</keyword>
<dbReference type="GO" id="GO:0045892">
    <property type="term" value="P:negative regulation of DNA-templated transcription"/>
    <property type="evidence" value="ECO:0007669"/>
    <property type="project" value="TreeGrafter"/>
</dbReference>
<feature type="domain" description="IclR-ED" evidence="6">
    <location>
        <begin position="76"/>
        <end position="260"/>
    </location>
</feature>
<dbReference type="PANTHER" id="PTHR30136:SF24">
    <property type="entry name" value="HTH-TYPE TRANSCRIPTIONAL REPRESSOR ALLR"/>
    <property type="match status" value="1"/>
</dbReference>